<dbReference type="InterPro" id="IPR050476">
    <property type="entry name" value="Insect_CytP450_Detox"/>
</dbReference>
<keyword evidence="9 19" id="KW-0479">Metal-binding</keyword>
<evidence type="ECO:0000256" key="18">
    <source>
        <dbReference type="ARBA" id="ARBA00060902"/>
    </source>
</evidence>
<evidence type="ECO:0000256" key="3">
    <source>
        <dbReference type="ARBA" id="ARBA00004406"/>
    </source>
</evidence>
<feature type="binding site" description="axial binding residue" evidence="19">
    <location>
        <position position="1136"/>
    </location>
    <ligand>
        <name>heme</name>
        <dbReference type="ChEBI" id="CHEBI:30413"/>
    </ligand>
    <ligandPart>
        <name>Fe</name>
        <dbReference type="ChEBI" id="CHEBI:18248"/>
    </ligandPart>
</feature>
<dbReference type="CDD" id="cd11056">
    <property type="entry name" value="CYP6-like"/>
    <property type="match status" value="1"/>
</dbReference>
<keyword evidence="8" id="KW-0808">Transferase</keyword>
<accession>A0A8J6HHG5</accession>
<evidence type="ECO:0000313" key="20">
    <source>
        <dbReference type="EMBL" id="KAH0814846.1"/>
    </source>
</evidence>
<keyword evidence="15" id="KW-0503">Monooxygenase</keyword>
<dbReference type="Gene3D" id="1.10.630.10">
    <property type="entry name" value="Cytochrome P450"/>
    <property type="match status" value="2"/>
</dbReference>
<dbReference type="GO" id="GO:0007623">
    <property type="term" value="P:circadian rhythm"/>
    <property type="evidence" value="ECO:0007669"/>
    <property type="project" value="UniProtKB-ARBA"/>
</dbReference>
<dbReference type="PRINTS" id="PR00463">
    <property type="entry name" value="EP450I"/>
</dbReference>
<keyword evidence="7" id="KW-0328">Glycosyltransferase</keyword>
<dbReference type="Proteomes" id="UP000719412">
    <property type="component" value="Unassembled WGS sequence"/>
</dbReference>
<dbReference type="Pfam" id="PF06585">
    <property type="entry name" value="JHBP"/>
    <property type="match status" value="1"/>
</dbReference>
<evidence type="ECO:0000256" key="12">
    <source>
        <dbReference type="ARBA" id="ARBA00022848"/>
    </source>
</evidence>
<dbReference type="Pfam" id="PF01697">
    <property type="entry name" value="Glyco_transf_92"/>
    <property type="match status" value="1"/>
</dbReference>
<dbReference type="SMART" id="SM00700">
    <property type="entry name" value="JHBP"/>
    <property type="match status" value="1"/>
</dbReference>
<evidence type="ECO:0000256" key="14">
    <source>
        <dbReference type="ARBA" id="ARBA00023004"/>
    </source>
</evidence>
<proteinExistence type="inferred from homology"/>
<comment type="caution">
    <text evidence="20">The sequence shown here is derived from an EMBL/GenBank/DDBJ whole genome shotgun (WGS) entry which is preliminary data.</text>
</comment>
<dbReference type="SMR" id="A0A8J6HHG5"/>
<evidence type="ECO:0000256" key="10">
    <source>
        <dbReference type="ARBA" id="ARBA00022729"/>
    </source>
</evidence>
<dbReference type="InterPro" id="IPR017972">
    <property type="entry name" value="Cyt_P450_CS"/>
</dbReference>
<dbReference type="InterPro" id="IPR001128">
    <property type="entry name" value="Cyt_P450"/>
</dbReference>
<evidence type="ECO:0000256" key="7">
    <source>
        <dbReference type="ARBA" id="ARBA00022676"/>
    </source>
</evidence>
<reference evidence="20" key="2">
    <citation type="submission" date="2021-08" db="EMBL/GenBank/DDBJ databases">
        <authorList>
            <person name="Eriksson T."/>
        </authorList>
    </citation>
    <scope>NUCLEOTIDE SEQUENCE</scope>
    <source>
        <strain evidence="20">Stoneville</strain>
        <tissue evidence="20">Whole head</tissue>
    </source>
</reference>
<dbReference type="InterPro" id="IPR008166">
    <property type="entry name" value="Glyco_transf_92"/>
</dbReference>
<evidence type="ECO:0000313" key="21">
    <source>
        <dbReference type="Proteomes" id="UP000719412"/>
    </source>
</evidence>
<organism evidence="20 21">
    <name type="scientific">Tenebrio molitor</name>
    <name type="common">Yellow mealworm beetle</name>
    <dbReference type="NCBI Taxonomy" id="7067"/>
    <lineage>
        <taxon>Eukaryota</taxon>
        <taxon>Metazoa</taxon>
        <taxon>Ecdysozoa</taxon>
        <taxon>Arthropoda</taxon>
        <taxon>Hexapoda</taxon>
        <taxon>Insecta</taxon>
        <taxon>Pterygota</taxon>
        <taxon>Neoptera</taxon>
        <taxon>Endopterygota</taxon>
        <taxon>Coleoptera</taxon>
        <taxon>Polyphaga</taxon>
        <taxon>Cucujiformia</taxon>
        <taxon>Tenebrionidae</taxon>
        <taxon>Tenebrio</taxon>
    </lineage>
</organism>
<comment type="similarity">
    <text evidence="5">Belongs to the cytochrome P450 family.</text>
</comment>
<dbReference type="PROSITE" id="PS00086">
    <property type="entry name" value="CYTOCHROME_P450"/>
    <property type="match status" value="2"/>
</dbReference>
<dbReference type="InterPro" id="IPR010562">
    <property type="entry name" value="Haemolymph_juvenile_hormone-bd"/>
</dbReference>
<keyword evidence="10" id="KW-0732">Signal</keyword>
<protein>
    <recommendedName>
        <fullName evidence="22">Cytochrome P450 monooxygenase</fullName>
    </recommendedName>
</protein>
<gene>
    <name evidence="20" type="ORF">GEV33_007944</name>
</gene>
<keyword evidence="6 19" id="KW-0349">Heme</keyword>
<dbReference type="Gene3D" id="3.15.10.30">
    <property type="entry name" value="Haemolymph juvenile hormone binding protein"/>
    <property type="match status" value="1"/>
</dbReference>
<dbReference type="Pfam" id="PF00067">
    <property type="entry name" value="p450"/>
    <property type="match status" value="2"/>
</dbReference>
<evidence type="ECO:0000256" key="6">
    <source>
        <dbReference type="ARBA" id="ARBA00022617"/>
    </source>
</evidence>
<keyword evidence="17" id="KW-0472">Membrane</keyword>
<dbReference type="SUPFAM" id="SSF48264">
    <property type="entry name" value="Cytochrome P450"/>
    <property type="match status" value="2"/>
</dbReference>
<dbReference type="PANTHER" id="PTHR24292:SF100">
    <property type="entry name" value="CYTOCHROME P450 6A16, ISOFORM B-RELATED"/>
    <property type="match status" value="1"/>
</dbReference>
<dbReference type="GO" id="GO:0005506">
    <property type="term" value="F:iron ion binding"/>
    <property type="evidence" value="ECO:0007669"/>
    <property type="project" value="InterPro"/>
</dbReference>
<evidence type="ECO:0000256" key="16">
    <source>
        <dbReference type="ARBA" id="ARBA00023108"/>
    </source>
</evidence>
<reference evidence="20" key="1">
    <citation type="journal article" date="2020" name="J Insects Food Feed">
        <title>The yellow mealworm (Tenebrio molitor) genome: a resource for the emerging insects as food and feed industry.</title>
        <authorList>
            <person name="Eriksson T."/>
            <person name="Andere A."/>
            <person name="Kelstrup H."/>
            <person name="Emery V."/>
            <person name="Picard C."/>
        </authorList>
    </citation>
    <scope>NUCLEOTIDE SEQUENCE</scope>
    <source>
        <strain evidence="20">Stoneville</strain>
        <tissue evidence="20">Whole head</tissue>
    </source>
</reference>
<dbReference type="GO" id="GO:0016757">
    <property type="term" value="F:glycosyltransferase activity"/>
    <property type="evidence" value="ECO:0007669"/>
    <property type="project" value="UniProtKB-KW"/>
</dbReference>
<dbReference type="GO" id="GO:0004497">
    <property type="term" value="F:monooxygenase activity"/>
    <property type="evidence" value="ECO:0007669"/>
    <property type="project" value="UniProtKB-KW"/>
</dbReference>
<comment type="subcellular location">
    <subcellularLocation>
        <location evidence="3">Endoplasmic reticulum membrane</location>
        <topology evidence="3">Peripheral membrane protein</topology>
    </subcellularLocation>
    <subcellularLocation>
        <location evidence="2">Microsome membrane</location>
        <topology evidence="2">Peripheral membrane protein</topology>
    </subcellularLocation>
</comment>
<evidence type="ECO:0000256" key="4">
    <source>
        <dbReference type="ARBA" id="ARBA00007647"/>
    </source>
</evidence>
<comment type="cofactor">
    <cofactor evidence="1 19">
        <name>heme</name>
        <dbReference type="ChEBI" id="CHEBI:30413"/>
    </cofactor>
</comment>
<comment type="similarity">
    <text evidence="18">Belongs to the TO family.</text>
</comment>
<evidence type="ECO:0000256" key="17">
    <source>
        <dbReference type="ARBA" id="ARBA00023136"/>
    </source>
</evidence>
<evidence type="ECO:0000256" key="15">
    <source>
        <dbReference type="ARBA" id="ARBA00023033"/>
    </source>
</evidence>
<evidence type="ECO:0000256" key="8">
    <source>
        <dbReference type="ARBA" id="ARBA00022679"/>
    </source>
</evidence>
<dbReference type="GO" id="GO:0005789">
    <property type="term" value="C:endoplasmic reticulum membrane"/>
    <property type="evidence" value="ECO:0007669"/>
    <property type="project" value="UniProtKB-SubCell"/>
</dbReference>
<dbReference type="FunFam" id="3.15.10.30:FF:000001">
    <property type="entry name" value="Takeout-like protein 1"/>
    <property type="match status" value="1"/>
</dbReference>
<dbReference type="InterPro" id="IPR036396">
    <property type="entry name" value="Cyt_P450_sf"/>
</dbReference>
<dbReference type="GO" id="GO:0016705">
    <property type="term" value="F:oxidoreductase activity, acting on paired donors, with incorporation or reduction of molecular oxygen"/>
    <property type="evidence" value="ECO:0007669"/>
    <property type="project" value="InterPro"/>
</dbReference>
<keyword evidence="21" id="KW-1185">Reference proteome</keyword>
<dbReference type="GO" id="GO:0020037">
    <property type="term" value="F:heme binding"/>
    <property type="evidence" value="ECO:0007669"/>
    <property type="project" value="InterPro"/>
</dbReference>
<dbReference type="PANTHER" id="PTHR24292">
    <property type="entry name" value="CYTOCHROME P450"/>
    <property type="match status" value="1"/>
</dbReference>
<name>A0A8J6HHG5_TENMO</name>
<dbReference type="InterPro" id="IPR002401">
    <property type="entry name" value="Cyt_P450_E_grp-I"/>
</dbReference>
<keyword evidence="14 19" id="KW-0408">Iron</keyword>
<evidence type="ECO:0008006" key="22">
    <source>
        <dbReference type="Google" id="ProtNLM"/>
    </source>
</evidence>
<evidence type="ECO:0000256" key="9">
    <source>
        <dbReference type="ARBA" id="ARBA00022723"/>
    </source>
</evidence>
<evidence type="ECO:0000256" key="11">
    <source>
        <dbReference type="ARBA" id="ARBA00022824"/>
    </source>
</evidence>
<keyword evidence="12" id="KW-0492">Microsome</keyword>
<dbReference type="FunFam" id="1.10.630.10:FF:000042">
    <property type="entry name" value="Cytochrome P450"/>
    <property type="match status" value="1"/>
</dbReference>
<dbReference type="EMBL" id="JABDTM020023852">
    <property type="protein sequence ID" value="KAH0814846.1"/>
    <property type="molecule type" value="Genomic_DNA"/>
</dbReference>
<evidence type="ECO:0000256" key="13">
    <source>
        <dbReference type="ARBA" id="ARBA00023002"/>
    </source>
</evidence>
<evidence type="ECO:0000256" key="2">
    <source>
        <dbReference type="ARBA" id="ARBA00004174"/>
    </source>
</evidence>
<keyword evidence="11" id="KW-0256">Endoplasmic reticulum</keyword>
<evidence type="ECO:0000256" key="19">
    <source>
        <dbReference type="PIRSR" id="PIRSR602401-1"/>
    </source>
</evidence>
<dbReference type="PRINTS" id="PR00385">
    <property type="entry name" value="P450"/>
</dbReference>
<comment type="similarity">
    <text evidence="4">Belongs to the glycosyltransferase 92 family.</text>
</comment>
<dbReference type="InterPro" id="IPR038606">
    <property type="entry name" value="To_sf"/>
</dbReference>
<keyword evidence="16" id="KW-0090">Biological rhythms</keyword>
<keyword evidence="13" id="KW-0560">Oxidoreductase</keyword>
<evidence type="ECO:0000256" key="5">
    <source>
        <dbReference type="ARBA" id="ARBA00010617"/>
    </source>
</evidence>
<sequence length="1366" mass="157285">MSRSFTLLLVIVVIVILNMTFEKMLLINSYNRHDTFRRILQINVDPTESSLKNSSLNSLTVSLVKENNGNIPDYYFSDKNKKTSSFNNTCAKFPDLLDLRFKNDLWQVQKTSNGTLLLFNAYWDERNGTKIRIVGMYDVHPTDAFFCQFWYPNSDKPVFVLSEPPFWMFYPKWGADNGYFIHPYLISCKAEMINGQLPTSVSLVERECDNASNNLKILRSQGEKNKNFVVCVKGLSFPYEDKTTRLAEWIEYLNILGAEKINFYEFKVHPNTKKLLEYYEEKGLIEVTPLSLVGDYSNQPYLQDQFLHKKIIQRRLQEVIPYNDCLYKHLQEFKYVVLLDTDEVIVPAEGTWVELIATLNNILGKKSSYVARNVYFLDSHLHEHSWFEGIPKYMHMLQHVYRAKNYTKPGHYIKGFHDTDLVTALHNHFPYSCLGGCKHKEIDLELAHLQHYRADCVKGVNCDAMKVNRVMDTRVWNFKDELIQRVERVLAALEFAADSFVVFFVTGFEPSSTTMSFALYELAKNQDIQDKVREEVKSVMAKYDGKITYEAIHDMKDIDLVLSETFLTRQCVLDYKVPNEDVIIEKCTTVSIPILGVHYDEEYYPDPKKFDPGRFTEENQSSRPHFTYMPFGEGPRMCIGTLRGAKAKCDIPGGSRYITECEAHTPLDTMDELCENLVETMLVTESLIKDLIGVVVTLVVALIGYYKWSFTYWKRKNLPYVAPSIPFGNLANPLSKKEAIGMTLFRLYNQMKHNKWKHGGIYCLAKPTYNIIDPDYIKNVLVTDFHHFVDRGLYYNEKADPLSAHMLSIGGAKWRNLRMKLTPAFTSSKMKMMFQTLVDCEAGLQARIEQECQHKEPIDIKEVFACFTIDVIGSCAFGLDCHTFKEENSPFRIYTKKCVEDSAIEMFKRIFACGFPNIATALSVTVTPKDAESFFMKVVKDTIKYREEKGVQRKDFMQLLIDLKNNKLAEEDGYNHDGRTLTVEEIAAQSLIFFIAGFETSSSTMCFALYELSKNQDIQEKVREEVKLVLAKYDGQITYEAIQDMKYMDLVLSETLRKYPPGTLMTRQCVLDYKIPNEDVIIEKGTTVTISVLGIHYDEEYYPDPKKFDPERFTEENKSSRPHFTYLPFGEGPRMCIGTLRSAPNFQKCNRKQPDLKECVLKAAQSTISQLTRAYNEVNIPNVHPLQVAEVSIGAGTGPVAVDQEFKDCKLDGFHKMKLDKFEFDFEGKALAVAGTFPEIRIECQYELDGKVMLLPIKGTGFSTLVLKNLKSSGLFDYEEKIKKGKTFIKVVSSNLTMDPELVSCNFEHLFDGDKELGDNINRVLNDNWKEVFDDLKDDYIKVVDKILVQLLNNFFSKVSVEEAFD</sequence>
<evidence type="ECO:0000256" key="1">
    <source>
        <dbReference type="ARBA" id="ARBA00001971"/>
    </source>
</evidence>